<feature type="domain" description="DNA polymerase delta/zeta catalytic subunit N-terminal" evidence="18">
    <location>
        <begin position="71"/>
        <end position="148"/>
    </location>
</feature>
<keyword evidence="5 13" id="KW-0479">Metal-binding</keyword>
<dbReference type="SUPFAM" id="SSF53098">
    <property type="entry name" value="Ribonuclease H-like"/>
    <property type="match status" value="1"/>
</dbReference>
<keyword evidence="6" id="KW-0227">DNA damage</keyword>
<dbReference type="Gene3D" id="3.30.342.10">
    <property type="entry name" value="DNA Polymerase, chain B, domain 1"/>
    <property type="match status" value="1"/>
</dbReference>
<feature type="domain" description="C4-type zinc-finger of DNA polymerase delta" evidence="17">
    <location>
        <begin position="1664"/>
        <end position="1734"/>
    </location>
</feature>
<evidence type="ECO:0000256" key="2">
    <source>
        <dbReference type="ARBA" id="ARBA00005755"/>
    </source>
</evidence>
<evidence type="ECO:0000259" key="19">
    <source>
        <dbReference type="Pfam" id="PF24065"/>
    </source>
</evidence>
<keyword evidence="8 13" id="KW-0239">DNA-directed DNA polymerase</keyword>
<evidence type="ECO:0000256" key="1">
    <source>
        <dbReference type="ARBA" id="ARBA00001966"/>
    </source>
</evidence>
<dbReference type="Gene3D" id="1.10.287.690">
    <property type="entry name" value="Helix hairpin bin"/>
    <property type="match status" value="1"/>
</dbReference>
<dbReference type="InterPro" id="IPR036397">
    <property type="entry name" value="RNaseH_sf"/>
</dbReference>
<protein>
    <recommendedName>
        <fullName evidence="13">DNA polymerase</fullName>
        <ecNumber evidence="13">2.7.7.7</ecNumber>
    </recommendedName>
</protein>
<comment type="subcellular location">
    <subcellularLocation>
        <location evidence="13">Nucleus</location>
    </subcellularLocation>
</comment>
<dbReference type="InterPro" id="IPR030559">
    <property type="entry name" value="PolZ_Rev3"/>
</dbReference>
<keyword evidence="13" id="KW-0863">Zinc-finger</keyword>
<dbReference type="GO" id="GO:0000166">
    <property type="term" value="F:nucleotide binding"/>
    <property type="evidence" value="ECO:0007669"/>
    <property type="project" value="InterPro"/>
</dbReference>
<dbReference type="InterPro" id="IPR056435">
    <property type="entry name" value="DPOD/Z_N"/>
</dbReference>
<keyword evidence="13" id="KW-0004">4Fe-4S</keyword>
<dbReference type="CDD" id="cd05778">
    <property type="entry name" value="DNA_polB_zeta_exo"/>
    <property type="match status" value="1"/>
</dbReference>
<evidence type="ECO:0000256" key="7">
    <source>
        <dbReference type="ARBA" id="ARBA00022833"/>
    </source>
</evidence>
<dbReference type="Pfam" id="PF14260">
    <property type="entry name" value="zf-C4pol"/>
    <property type="match status" value="1"/>
</dbReference>
<dbReference type="InterPro" id="IPR006133">
    <property type="entry name" value="DNA-dir_DNA_pol_B_exonuc"/>
</dbReference>
<evidence type="ECO:0000256" key="12">
    <source>
        <dbReference type="ARBA" id="ARBA00049244"/>
    </source>
</evidence>
<feature type="domain" description="DNA-directed DNA polymerase family B multifunctional" evidence="15">
    <location>
        <begin position="1173"/>
        <end position="1622"/>
    </location>
</feature>
<dbReference type="GO" id="GO:0003677">
    <property type="term" value="F:DNA binding"/>
    <property type="evidence" value="ECO:0007669"/>
    <property type="project" value="UniProtKB-KW"/>
</dbReference>
<keyword evidence="13" id="KW-0238">DNA-binding</keyword>
<comment type="cofactor">
    <cofactor evidence="1 13">
        <name>[4Fe-4S] cluster</name>
        <dbReference type="ChEBI" id="CHEBI:49883"/>
    </cofactor>
</comment>
<evidence type="ECO:0000313" key="21">
    <source>
        <dbReference type="Proteomes" id="UP001154114"/>
    </source>
</evidence>
<dbReference type="EC" id="2.7.7.7" evidence="13"/>
<evidence type="ECO:0000256" key="14">
    <source>
        <dbReference type="SAM" id="MobiDB-lite"/>
    </source>
</evidence>
<keyword evidence="10 13" id="KW-0411">Iron-sulfur</keyword>
<dbReference type="Pfam" id="PF03104">
    <property type="entry name" value="DNA_pol_B_exo1"/>
    <property type="match status" value="1"/>
</dbReference>
<dbReference type="Gene3D" id="3.30.420.10">
    <property type="entry name" value="Ribonuclease H-like superfamily/Ribonuclease H"/>
    <property type="match status" value="1"/>
</dbReference>
<dbReference type="FunFam" id="3.30.420.10:FF:000024">
    <property type="entry name" value="DNA polymerase zeta catalytic subunit"/>
    <property type="match status" value="1"/>
</dbReference>
<dbReference type="InterPro" id="IPR006134">
    <property type="entry name" value="DNA-dir_DNA_pol_B_multi_dom"/>
</dbReference>
<keyword evidence="3 13" id="KW-0808">Transferase</keyword>
<evidence type="ECO:0000256" key="13">
    <source>
        <dbReference type="RuleBase" id="RU000442"/>
    </source>
</evidence>
<evidence type="ECO:0000256" key="10">
    <source>
        <dbReference type="ARBA" id="ARBA00023014"/>
    </source>
</evidence>
<dbReference type="OrthoDB" id="2414538at2759"/>
<dbReference type="InterPro" id="IPR012337">
    <property type="entry name" value="RNaseH-like_sf"/>
</dbReference>
<feature type="compositionally biased region" description="Basic and acidic residues" evidence="14">
    <location>
        <begin position="504"/>
        <end position="515"/>
    </location>
</feature>
<dbReference type="CDD" id="cd05534">
    <property type="entry name" value="POLBc_zeta"/>
    <property type="match status" value="1"/>
</dbReference>
<gene>
    <name evidence="20" type="ORF">CINC_LOCUS11533</name>
</gene>
<dbReference type="GO" id="GO:0003887">
    <property type="term" value="F:DNA-directed DNA polymerase activity"/>
    <property type="evidence" value="ECO:0007669"/>
    <property type="project" value="UniProtKB-KW"/>
</dbReference>
<keyword evidence="21" id="KW-1185">Reference proteome</keyword>
<proteinExistence type="inferred from homology"/>
<evidence type="ECO:0000256" key="9">
    <source>
        <dbReference type="ARBA" id="ARBA00023004"/>
    </source>
</evidence>
<comment type="similarity">
    <text evidence="2 13">Belongs to the DNA polymerase type-B family.</text>
</comment>
<name>A0A9P0FYX5_CHRIL</name>
<dbReference type="GO" id="GO:0000724">
    <property type="term" value="P:double-strand break repair via homologous recombination"/>
    <property type="evidence" value="ECO:0007669"/>
    <property type="project" value="TreeGrafter"/>
</dbReference>
<evidence type="ECO:0000256" key="8">
    <source>
        <dbReference type="ARBA" id="ARBA00022932"/>
    </source>
</evidence>
<dbReference type="InterPro" id="IPR017964">
    <property type="entry name" value="DNA-dir_DNA_pol_B_CS"/>
</dbReference>
<dbReference type="Gene3D" id="1.10.132.60">
    <property type="entry name" value="DNA polymerase family B, C-terminal domain"/>
    <property type="match status" value="1"/>
</dbReference>
<evidence type="ECO:0000256" key="4">
    <source>
        <dbReference type="ARBA" id="ARBA00022695"/>
    </source>
</evidence>
<dbReference type="InterPro" id="IPR056447">
    <property type="entry name" value="REV3_N"/>
</dbReference>
<evidence type="ECO:0000256" key="11">
    <source>
        <dbReference type="ARBA" id="ARBA00023204"/>
    </source>
</evidence>
<evidence type="ECO:0000259" key="17">
    <source>
        <dbReference type="Pfam" id="PF14260"/>
    </source>
</evidence>
<accession>A0A9P0FYX5</accession>
<dbReference type="GO" id="GO:0008270">
    <property type="term" value="F:zinc ion binding"/>
    <property type="evidence" value="ECO:0007669"/>
    <property type="project" value="UniProtKB-KW"/>
</dbReference>
<dbReference type="PROSITE" id="PS00116">
    <property type="entry name" value="DNA_POLYMERASE_B"/>
    <property type="match status" value="1"/>
</dbReference>
<feature type="region of interest" description="Disordered" evidence="14">
    <location>
        <begin position="492"/>
        <end position="525"/>
    </location>
</feature>
<dbReference type="SUPFAM" id="SSF56672">
    <property type="entry name" value="DNA/RNA polymerases"/>
    <property type="match status" value="1"/>
</dbReference>
<dbReference type="Pfam" id="PF00136">
    <property type="entry name" value="DNA_pol_B"/>
    <property type="match status" value="1"/>
</dbReference>
<keyword evidence="13" id="KW-0539">Nucleus</keyword>
<evidence type="ECO:0000256" key="3">
    <source>
        <dbReference type="ARBA" id="ARBA00022679"/>
    </source>
</evidence>
<dbReference type="InterPro" id="IPR043502">
    <property type="entry name" value="DNA/RNA_pol_sf"/>
</dbReference>
<dbReference type="PANTHER" id="PTHR45812">
    <property type="entry name" value="DNA POLYMERASE ZETA CATALYTIC SUBUNIT"/>
    <property type="match status" value="1"/>
</dbReference>
<dbReference type="EMBL" id="LR824009">
    <property type="protein sequence ID" value="CAH0605561.1"/>
    <property type="molecule type" value="Genomic_DNA"/>
</dbReference>
<dbReference type="InterPro" id="IPR023211">
    <property type="entry name" value="DNA_pol_palm_dom_sf"/>
</dbReference>
<dbReference type="PRINTS" id="PR00106">
    <property type="entry name" value="DNAPOLB"/>
</dbReference>
<dbReference type="InterPro" id="IPR006172">
    <property type="entry name" value="DNA-dir_DNA_pol_B"/>
</dbReference>
<dbReference type="Gene3D" id="3.90.1600.10">
    <property type="entry name" value="Palm domain of DNA polymerase"/>
    <property type="match status" value="1"/>
</dbReference>
<feature type="domain" description="DNA-directed DNA polymerase family B exonuclease" evidence="16">
    <location>
        <begin position="927"/>
        <end position="1104"/>
    </location>
</feature>
<dbReference type="GO" id="GO:0005634">
    <property type="term" value="C:nucleus"/>
    <property type="evidence" value="ECO:0007669"/>
    <property type="project" value="UniProtKB-SubCell"/>
</dbReference>
<reference evidence="20" key="1">
    <citation type="submission" date="2021-12" db="EMBL/GenBank/DDBJ databases">
        <authorList>
            <person name="King R."/>
        </authorList>
    </citation>
    <scope>NUCLEOTIDE SEQUENCE</scope>
</reference>
<sequence length="1762" mass="199237">MSTLDFSDCNNTTNTEFSVRIVVCDHYLAKPTPGLDVIYSDFRGSDIKQVPILRIFGPTPDEHKACLHIHGVFPYFYIPCPTPNPEPQFLYQIAASLDKALNIALKQAMSANQHVYKISLVKGLPFYGYHNREHLYLKVFLYSPGLIKQAVELCSNGAILGQVFQPHESHLNFTLQFFIDFNLFGMSNVDLQHIKLRKPLTLSSSQADQSSNEFGLKPESSCYYEGDCVAAHIINRQRIGKGDGIENPGLEEVWNQEIERRKQLNISLASKSLSQGRIKAEETDSHYKYEQMFLIKMSNLIDKPVNVGPEEKPLEIVQYPAESMAGSQLFKAVDVSVHLPNSTLGASFNQTLRGDPNESASEDFDNTLVDESLALNSSLHYSQVLLNSEDLDLVDMLQDMDMEAEKVEEDSVMGTPANVPNDEDDEFDDAEYSQIFDEATLLLNQDVSKGDETQTTSSWNDSFWDGASIPQLDGTFDDDHVKKVRKRKMRPFKLGLSRPRPKKERTEESDSKSESTTDISQMEEINASRDTIEDISDGFLRGAVKTEPDSTLFDKSIIADTSITVKHEDENKSILELVNKVTENHERLQPRIAAAYDLQNNYEPEAGPSNIKMNESFNQTLNESIMSTDSVLENDKVGIISFYDTSKMFDTTLEQHAEDTPSDVEEGIKDIVFKSEEVSNVEDTQANISEDKVANNEPPTEVKIENISIIPARRAKTKILKPKIRAPTFNEVYSTLREYNIPNVRNMTPFYSDPKDVGDKVEIGQLVLKVGSKLAKDQKPYERVLNRTTIEEWRQLLFMQSHQSMSQEAIKPDDLRIFLAGNRKCVVKPIMKAPTRKEIEEWIKNKNAETKQEEIVENSIDTSKHIDELENSQALGLNELDNSINIDNDEKDKTTNLNNSLQITMQPDGSFLCFGNSENQPEPSSETPTVDVNFLTVMLVEVHTPVRGNLNPDPAVDPICAIFLTITNDSPPGHRLEKSITKIIVVEKVTAATKHLERCVFNVDISYVDNETVLIEKIIELVIQHDPDILCGYETETSSWGYLLERAQNLGLEIVKEISRITEKHRQKRWRGDENDFEGKIIGRIMLNVWRLFRHEMALSSYSFENCMYQVLKERVPTHSYAQLWSWWCEESRILRWIPVEYYLTRLSGTVRMLEKLDIINRTSELARLFGLQWWEVLSRGSQFRVESLMLRAAKPLNLVALSPTVKQRAAMRAPECLPLIFEPESRFYTDPVIVLDFQSLYPSMMIAYNYCFSTCIGRVQNINGETSYEFGAWRLKIPKTELETLVKHGLVHWSPVGVGFVKASVRRGVLPALLRRILAARQAVKKNMKVQTDEAVKKAMHSRQLGLKLIANVTYGYTAANFSGRMPCIEVGDSVVAKGRETLERAIKMVRESTKWNAKVIYGDTDSMFVLVPGGTRKEAFEIGQQIADAVTADNPSPVALKLEKVYQPCILQTKKRYVGYMYESADQEKPVYEAKGIETVRRDGCPAGVKLLQRALCELFETCDLSRVKRSVKSTLSRLADGTLPLHELFFTREYHGPNGYRPGATAPPNEIAKRLASQDRRAAPRSGWRVSWLVTAGAPGAALVRLARTPQELLRDPALQPHKTYYAARVLLPPLHRCLSLLGVDVFKWWNEIGYTREANPGTGTGAVSHGIARYMWRERCATCGARNARDALCDNCASDTRAQRSAASLVARLSTAYKHVSYCNNICKSCCGHDQTVGCENSECPVIWRRTTAQHKLTQIRDVISHLPPKFTQESLDF</sequence>
<evidence type="ECO:0000256" key="5">
    <source>
        <dbReference type="ARBA" id="ARBA00022723"/>
    </source>
</evidence>
<dbReference type="InterPro" id="IPR025687">
    <property type="entry name" value="Znf-C4pol"/>
</dbReference>
<dbReference type="GO" id="GO:0006260">
    <property type="term" value="P:DNA replication"/>
    <property type="evidence" value="ECO:0007669"/>
    <property type="project" value="UniProtKB-KW"/>
</dbReference>
<dbReference type="InterPro" id="IPR042087">
    <property type="entry name" value="DNA_pol_B_thumb"/>
</dbReference>
<dbReference type="Proteomes" id="UP001154114">
    <property type="component" value="Chromosome 6"/>
</dbReference>
<comment type="catalytic activity">
    <reaction evidence="12 13">
        <text>DNA(n) + a 2'-deoxyribonucleoside 5'-triphosphate = DNA(n+1) + diphosphate</text>
        <dbReference type="Rhea" id="RHEA:22508"/>
        <dbReference type="Rhea" id="RHEA-COMP:17339"/>
        <dbReference type="Rhea" id="RHEA-COMP:17340"/>
        <dbReference type="ChEBI" id="CHEBI:33019"/>
        <dbReference type="ChEBI" id="CHEBI:61560"/>
        <dbReference type="ChEBI" id="CHEBI:173112"/>
        <dbReference type="EC" id="2.7.7.7"/>
    </reaction>
</comment>
<dbReference type="Pfam" id="PF24055">
    <property type="entry name" value="POL3_N"/>
    <property type="match status" value="1"/>
</dbReference>
<evidence type="ECO:0000259" key="18">
    <source>
        <dbReference type="Pfam" id="PF24055"/>
    </source>
</evidence>
<evidence type="ECO:0000313" key="20">
    <source>
        <dbReference type="EMBL" id="CAH0605561.1"/>
    </source>
</evidence>
<feature type="domain" description="DNA polymerase zeta catalytic subunit N-terminal" evidence="19">
    <location>
        <begin position="16"/>
        <end position="70"/>
    </location>
</feature>
<keyword evidence="13" id="KW-0235">DNA replication</keyword>
<dbReference type="GO" id="GO:0016035">
    <property type="term" value="C:zeta DNA polymerase complex"/>
    <property type="evidence" value="ECO:0007669"/>
    <property type="project" value="InterPro"/>
</dbReference>
<keyword evidence="11" id="KW-0234">DNA repair</keyword>
<organism evidence="20 21">
    <name type="scientific">Chrysodeixis includens</name>
    <name type="common">Soybean looper</name>
    <name type="synonym">Pseudoplusia includens</name>
    <dbReference type="NCBI Taxonomy" id="689277"/>
    <lineage>
        <taxon>Eukaryota</taxon>
        <taxon>Metazoa</taxon>
        <taxon>Ecdysozoa</taxon>
        <taxon>Arthropoda</taxon>
        <taxon>Hexapoda</taxon>
        <taxon>Insecta</taxon>
        <taxon>Pterygota</taxon>
        <taxon>Neoptera</taxon>
        <taxon>Endopterygota</taxon>
        <taxon>Lepidoptera</taxon>
        <taxon>Glossata</taxon>
        <taxon>Ditrysia</taxon>
        <taxon>Noctuoidea</taxon>
        <taxon>Noctuidae</taxon>
        <taxon>Plusiinae</taxon>
        <taxon>Chrysodeixis</taxon>
    </lineage>
</organism>
<evidence type="ECO:0000256" key="6">
    <source>
        <dbReference type="ARBA" id="ARBA00022763"/>
    </source>
</evidence>
<dbReference type="Pfam" id="PF24065">
    <property type="entry name" value="REV3_N"/>
    <property type="match status" value="1"/>
</dbReference>
<keyword evidence="4 13" id="KW-0548">Nucleotidyltransferase</keyword>
<dbReference type="GO" id="GO:0051539">
    <property type="term" value="F:4 iron, 4 sulfur cluster binding"/>
    <property type="evidence" value="ECO:0007669"/>
    <property type="project" value="UniProtKB-KW"/>
</dbReference>
<dbReference type="PANTHER" id="PTHR45812:SF1">
    <property type="entry name" value="DNA POLYMERASE ZETA CATALYTIC SUBUNIT"/>
    <property type="match status" value="1"/>
</dbReference>
<evidence type="ECO:0000259" key="15">
    <source>
        <dbReference type="Pfam" id="PF00136"/>
    </source>
</evidence>
<evidence type="ECO:0000259" key="16">
    <source>
        <dbReference type="Pfam" id="PF03104"/>
    </source>
</evidence>
<keyword evidence="9 13" id="KW-0408">Iron</keyword>
<keyword evidence="7 13" id="KW-0862">Zinc</keyword>
<dbReference type="GO" id="GO:0042276">
    <property type="term" value="P:error-prone translesion synthesis"/>
    <property type="evidence" value="ECO:0007669"/>
    <property type="project" value="TreeGrafter"/>
</dbReference>
<dbReference type="SMART" id="SM00486">
    <property type="entry name" value="POLBc"/>
    <property type="match status" value="1"/>
</dbReference>